<evidence type="ECO:0000313" key="1">
    <source>
        <dbReference type="EMBL" id="MBU3843803.1"/>
    </source>
</evidence>
<proteinExistence type="predicted"/>
<organism evidence="1 2">
    <name type="scientific">Candidatus Anaerobiospirillum pullicola</name>
    <dbReference type="NCBI Taxonomy" id="2838451"/>
    <lineage>
        <taxon>Bacteria</taxon>
        <taxon>Pseudomonadati</taxon>
        <taxon>Pseudomonadota</taxon>
        <taxon>Gammaproteobacteria</taxon>
        <taxon>Aeromonadales</taxon>
        <taxon>Succinivibrionaceae</taxon>
        <taxon>Anaerobiospirillum</taxon>
    </lineage>
</organism>
<sequence>MKALIIKKLRAPSATLQDVTRCASLVLLCQLLWQKSASCFTPVSLWGLDERFSRALPRFATYYYYYYWRSSFSK</sequence>
<reference evidence="1" key="2">
    <citation type="submission" date="2021-04" db="EMBL/GenBank/DDBJ databases">
        <authorList>
            <person name="Gilroy R."/>
        </authorList>
    </citation>
    <scope>NUCLEOTIDE SEQUENCE</scope>
    <source>
        <strain evidence="1">378</strain>
    </source>
</reference>
<dbReference type="AlphaFoldDB" id="A0A948TFI3"/>
<protein>
    <submittedName>
        <fullName evidence="1">Uncharacterized protein</fullName>
    </submittedName>
</protein>
<comment type="caution">
    <text evidence="1">The sequence shown here is derived from an EMBL/GenBank/DDBJ whole genome shotgun (WGS) entry which is preliminary data.</text>
</comment>
<accession>A0A948TFI3</accession>
<evidence type="ECO:0000313" key="2">
    <source>
        <dbReference type="Proteomes" id="UP000733611"/>
    </source>
</evidence>
<name>A0A948TFI3_9GAMM</name>
<gene>
    <name evidence="1" type="ORF">H9847_02870</name>
</gene>
<reference evidence="1" key="1">
    <citation type="journal article" date="2021" name="PeerJ">
        <title>Extensive microbial diversity within the chicken gut microbiome revealed by metagenomics and culture.</title>
        <authorList>
            <person name="Gilroy R."/>
            <person name="Ravi A."/>
            <person name="Getino M."/>
            <person name="Pursley I."/>
            <person name="Horton D.L."/>
            <person name="Alikhan N.F."/>
            <person name="Baker D."/>
            <person name="Gharbi K."/>
            <person name="Hall N."/>
            <person name="Watson M."/>
            <person name="Adriaenssens E.M."/>
            <person name="Foster-Nyarko E."/>
            <person name="Jarju S."/>
            <person name="Secka A."/>
            <person name="Antonio M."/>
            <person name="Oren A."/>
            <person name="Chaudhuri R.R."/>
            <person name="La Ragione R."/>
            <person name="Hildebrand F."/>
            <person name="Pallen M.J."/>
        </authorList>
    </citation>
    <scope>NUCLEOTIDE SEQUENCE</scope>
    <source>
        <strain evidence="1">378</strain>
    </source>
</reference>
<dbReference type="EMBL" id="JAHLFE010000056">
    <property type="protein sequence ID" value="MBU3843803.1"/>
    <property type="molecule type" value="Genomic_DNA"/>
</dbReference>
<dbReference type="Proteomes" id="UP000733611">
    <property type="component" value="Unassembled WGS sequence"/>
</dbReference>